<name>A0A1Q3AJW1_ZYGRO</name>
<dbReference type="AlphaFoldDB" id="A0A1Q3AJW1"/>
<organism evidence="9 10">
    <name type="scientific">Zygosaccharomyces rouxii</name>
    <dbReference type="NCBI Taxonomy" id="4956"/>
    <lineage>
        <taxon>Eukaryota</taxon>
        <taxon>Fungi</taxon>
        <taxon>Dikarya</taxon>
        <taxon>Ascomycota</taxon>
        <taxon>Saccharomycotina</taxon>
        <taxon>Saccharomycetes</taxon>
        <taxon>Saccharomycetales</taxon>
        <taxon>Saccharomycetaceae</taxon>
        <taxon>Zygosaccharomyces</taxon>
    </lineage>
</organism>
<feature type="transmembrane region" description="Helical" evidence="7">
    <location>
        <begin position="372"/>
        <end position="390"/>
    </location>
</feature>
<feature type="domain" description="Amino acid transporter transmembrane" evidence="8">
    <location>
        <begin position="4"/>
        <end position="455"/>
    </location>
</feature>
<evidence type="ECO:0000256" key="4">
    <source>
        <dbReference type="ARBA" id="ARBA00022692"/>
    </source>
</evidence>
<dbReference type="GO" id="GO:0015189">
    <property type="term" value="F:L-lysine transmembrane transporter activity"/>
    <property type="evidence" value="ECO:0007669"/>
    <property type="project" value="TreeGrafter"/>
</dbReference>
<sequence length="467" mass="50663">MQPTGTVRSSVINLVKTIVGAGLLAIPYAFKSDGVLVGVLLVLLAAVTSGFGLFVLGKSSKTLINPRDSSFFSLCMLTYPSLSPLFDLAMITQCFGVGLSYLVLIGDVFPGLLGGRRDWWIVGSSLVVVPLCLLKKLDNLKYSSIVGLFALAYLSLLILSTFVHEYASGHYEQVRGDVSWWSVYDYKGLMSTFSIIIFAYTGSMNLFSIVNELRDNTVRNISAVINRSIAIATAFFIAVALAGYLTFGSNTLGNIMLNYDDSSVYVHIGKFCLGSMVLLTFPLLFHPCRIAVNNLCVWVELQREKRAESHQECEPLNPNTPPSVRPISLLVQDSDSGSLVGSYGAIQNEDGIEDLETVGNGSPQAAMPNGRFYVITALLLTAMYALALNVDSFATVLAFVGATGSTSISFTLPGLFGYKLIGTDYLAAGQVIPPLEVFYKRCSFLLAWFGLAVMFLSLYVIYKYGAS</sequence>
<proteinExistence type="inferred from homology"/>
<evidence type="ECO:0000256" key="3">
    <source>
        <dbReference type="ARBA" id="ARBA00022554"/>
    </source>
</evidence>
<dbReference type="GO" id="GO:0005313">
    <property type="term" value="F:L-glutamate transmembrane transporter activity"/>
    <property type="evidence" value="ECO:0007669"/>
    <property type="project" value="TreeGrafter"/>
</dbReference>
<feature type="transmembrane region" description="Helical" evidence="7">
    <location>
        <begin position="77"/>
        <end position="105"/>
    </location>
</feature>
<reference evidence="9 10" key="1">
    <citation type="submission" date="2016-08" db="EMBL/GenBank/DDBJ databases">
        <title>Draft genome sequence of allopolyploid Zygosaccharomyces rouxii.</title>
        <authorList>
            <person name="Watanabe J."/>
            <person name="Uehara K."/>
            <person name="Mogi Y."/>
            <person name="Tsukioka Y."/>
        </authorList>
    </citation>
    <scope>NUCLEOTIDE SEQUENCE [LARGE SCALE GENOMIC DNA]</scope>
    <source>
        <strain evidence="9 10">NBRC 110957</strain>
    </source>
</reference>
<keyword evidence="3" id="KW-0926">Vacuole</keyword>
<keyword evidence="4 7" id="KW-0812">Transmembrane</keyword>
<feature type="transmembrane region" description="Helical" evidence="7">
    <location>
        <begin position="228"/>
        <end position="247"/>
    </location>
</feature>
<feature type="transmembrane region" description="Helical" evidence="7">
    <location>
        <begin position="396"/>
        <end position="421"/>
    </location>
</feature>
<comment type="caution">
    <text evidence="9">The sequence shown here is derived from an EMBL/GenBank/DDBJ whole genome shotgun (WGS) entry which is preliminary data.</text>
</comment>
<feature type="transmembrane region" description="Helical" evidence="7">
    <location>
        <begin position="188"/>
        <end position="207"/>
    </location>
</feature>
<evidence type="ECO:0000256" key="1">
    <source>
        <dbReference type="ARBA" id="ARBA00004128"/>
    </source>
</evidence>
<comment type="similarity">
    <text evidence="2">Belongs to the amino acid/polyamine transporter 2 family.</text>
</comment>
<feature type="transmembrane region" description="Helical" evidence="7">
    <location>
        <begin position="267"/>
        <end position="285"/>
    </location>
</feature>
<evidence type="ECO:0000256" key="5">
    <source>
        <dbReference type="ARBA" id="ARBA00022989"/>
    </source>
</evidence>
<dbReference type="Proteomes" id="UP000187013">
    <property type="component" value="Unassembled WGS sequence"/>
</dbReference>
<feature type="transmembrane region" description="Helical" evidence="7">
    <location>
        <begin position="146"/>
        <end position="168"/>
    </location>
</feature>
<evidence type="ECO:0000313" key="9">
    <source>
        <dbReference type="EMBL" id="GAV56029.1"/>
    </source>
</evidence>
<dbReference type="GO" id="GO:0061459">
    <property type="term" value="F:L-arginine transmembrane transporter activity"/>
    <property type="evidence" value="ECO:0007669"/>
    <property type="project" value="TreeGrafter"/>
</dbReference>
<feature type="transmembrane region" description="Helical" evidence="7">
    <location>
        <begin position="36"/>
        <end position="56"/>
    </location>
</feature>
<dbReference type="GO" id="GO:0005290">
    <property type="term" value="F:L-histidine transmembrane transporter activity"/>
    <property type="evidence" value="ECO:0007669"/>
    <property type="project" value="TreeGrafter"/>
</dbReference>
<dbReference type="OrthoDB" id="438545at2759"/>
<dbReference type="EMBL" id="BDGX01000052">
    <property type="protein sequence ID" value="GAV56029.1"/>
    <property type="molecule type" value="Genomic_DNA"/>
</dbReference>
<evidence type="ECO:0000259" key="8">
    <source>
        <dbReference type="Pfam" id="PF01490"/>
    </source>
</evidence>
<dbReference type="PANTHER" id="PTHR22950">
    <property type="entry name" value="AMINO ACID TRANSPORTER"/>
    <property type="match status" value="1"/>
</dbReference>
<feature type="transmembrane region" description="Helical" evidence="7">
    <location>
        <begin position="442"/>
        <end position="462"/>
    </location>
</feature>
<gene>
    <name evidence="9" type="ORF">ZYGR_0AZ02010</name>
</gene>
<dbReference type="GO" id="GO:0000329">
    <property type="term" value="C:fungal-type vacuole membrane"/>
    <property type="evidence" value="ECO:0007669"/>
    <property type="project" value="TreeGrafter"/>
</dbReference>
<dbReference type="GO" id="GO:0015194">
    <property type="term" value="F:L-serine transmembrane transporter activity"/>
    <property type="evidence" value="ECO:0007669"/>
    <property type="project" value="TreeGrafter"/>
</dbReference>
<dbReference type="PANTHER" id="PTHR22950:SF224">
    <property type="entry name" value="VACUOLAR AMINO ACID TRANSPORTER 7"/>
    <property type="match status" value="1"/>
</dbReference>
<evidence type="ECO:0000256" key="6">
    <source>
        <dbReference type="ARBA" id="ARBA00023136"/>
    </source>
</evidence>
<feature type="transmembrane region" description="Helical" evidence="7">
    <location>
        <begin position="12"/>
        <end position="30"/>
    </location>
</feature>
<dbReference type="InterPro" id="IPR013057">
    <property type="entry name" value="AA_transpt_TM"/>
</dbReference>
<keyword evidence="5 7" id="KW-1133">Transmembrane helix</keyword>
<dbReference type="GO" id="GO:0005302">
    <property type="term" value="F:L-tyrosine transmembrane transporter activity"/>
    <property type="evidence" value="ECO:0007669"/>
    <property type="project" value="TreeGrafter"/>
</dbReference>
<keyword evidence="6 7" id="KW-0472">Membrane</keyword>
<protein>
    <recommendedName>
        <fullName evidence="8">Amino acid transporter transmembrane domain-containing protein</fullName>
    </recommendedName>
</protein>
<dbReference type="Pfam" id="PF01490">
    <property type="entry name" value="Aa_trans"/>
    <property type="match status" value="1"/>
</dbReference>
<evidence type="ECO:0000256" key="2">
    <source>
        <dbReference type="ARBA" id="ARBA00008066"/>
    </source>
</evidence>
<evidence type="ECO:0000256" key="7">
    <source>
        <dbReference type="SAM" id="Phobius"/>
    </source>
</evidence>
<evidence type="ECO:0000313" key="10">
    <source>
        <dbReference type="Proteomes" id="UP000187013"/>
    </source>
</evidence>
<accession>A0A1Q3AJW1</accession>
<comment type="subcellular location">
    <subcellularLocation>
        <location evidence="1">Vacuole membrane</location>
        <topology evidence="1">Multi-pass membrane protein</topology>
    </subcellularLocation>
</comment>
<feature type="transmembrane region" description="Helical" evidence="7">
    <location>
        <begin position="117"/>
        <end position="134"/>
    </location>
</feature>